<proteinExistence type="predicted"/>
<evidence type="ECO:0000313" key="2">
    <source>
        <dbReference type="Proteomes" id="UP001155241"/>
    </source>
</evidence>
<sequence>MASTSSAIDFFSSDYFEARQRFVAACEAAGGEHHALELALDDHFEQPLSIDIAVIGSSQATRWVALSSGVHGVEAPLGSALQLAVLENLRAMTLPKDGQSLVLIHAVNPYGFAMRRRFNEQNVDLNRNFLLPDQPYHGAPPLAGKFRKVLGPPTRPLRIATSTLRMGYLAARHGKRSFWETLPVGQYDHPDWIFYGGQRLAQSGELLGASLPKLLPAAEEVIHLDFHTGLGRWANCELLLSESESSDGAAWWHDNFSAFQVVESDQISRYQVRGSFGPWLQSLFPDCRYHYATAEFGTYAALQVVRCLADENRWTQWQENLPATHWSRVRLSEAFAPKRPNWRQKCFDTGSQLVAHAANVLAG</sequence>
<dbReference type="AlphaFoldDB" id="A0A9X2FDY0"/>
<dbReference type="Proteomes" id="UP001155241">
    <property type="component" value="Unassembled WGS sequence"/>
</dbReference>
<accession>A0A9X2FDY0</accession>
<dbReference type="EMBL" id="JAMXLR010000073">
    <property type="protein sequence ID" value="MCO6046443.1"/>
    <property type="molecule type" value="Genomic_DNA"/>
</dbReference>
<gene>
    <name evidence="1" type="ORF">NG895_21300</name>
</gene>
<comment type="caution">
    <text evidence="1">The sequence shown here is derived from an EMBL/GenBank/DDBJ whole genome shotgun (WGS) entry which is preliminary data.</text>
</comment>
<protein>
    <submittedName>
        <fullName evidence="1">M14 family metallopeptidase</fullName>
    </submittedName>
</protein>
<evidence type="ECO:0000313" key="1">
    <source>
        <dbReference type="EMBL" id="MCO6046443.1"/>
    </source>
</evidence>
<dbReference type="SUPFAM" id="SSF53187">
    <property type="entry name" value="Zn-dependent exopeptidases"/>
    <property type="match status" value="1"/>
</dbReference>
<reference evidence="1" key="1">
    <citation type="submission" date="2022-06" db="EMBL/GenBank/DDBJ databases">
        <title>Aeoliella straminimaris, a novel planctomycete from sediments.</title>
        <authorList>
            <person name="Vitorino I.R."/>
            <person name="Lage O.M."/>
        </authorList>
    </citation>
    <scope>NUCLEOTIDE SEQUENCE</scope>
    <source>
        <strain evidence="1">ICT_H6.2</strain>
    </source>
</reference>
<dbReference type="RefSeq" id="WP_252854557.1">
    <property type="nucleotide sequence ID" value="NZ_JAMXLR010000073.1"/>
</dbReference>
<dbReference type="Gene3D" id="3.40.630.10">
    <property type="entry name" value="Zn peptidases"/>
    <property type="match status" value="1"/>
</dbReference>
<name>A0A9X2FDY0_9BACT</name>
<dbReference type="Pfam" id="PF10994">
    <property type="entry name" value="DUF2817"/>
    <property type="match status" value="1"/>
</dbReference>
<keyword evidence="2" id="KW-1185">Reference proteome</keyword>
<organism evidence="1 2">
    <name type="scientific">Aeoliella straminimaris</name>
    <dbReference type="NCBI Taxonomy" id="2954799"/>
    <lineage>
        <taxon>Bacteria</taxon>
        <taxon>Pseudomonadati</taxon>
        <taxon>Planctomycetota</taxon>
        <taxon>Planctomycetia</taxon>
        <taxon>Pirellulales</taxon>
        <taxon>Lacipirellulaceae</taxon>
        <taxon>Aeoliella</taxon>
    </lineage>
</organism>
<dbReference type="CDD" id="cd06233">
    <property type="entry name" value="M14-like"/>
    <property type="match status" value="1"/>
</dbReference>
<dbReference type="InterPro" id="IPR021259">
    <property type="entry name" value="DUF2817"/>
</dbReference>